<dbReference type="AlphaFoldDB" id="A0A0C9Z6D9"/>
<feature type="region of interest" description="Disordered" evidence="1">
    <location>
        <begin position="1"/>
        <end position="62"/>
    </location>
</feature>
<sequence>MSSRSGSERDMAMEREMSVRSGSTSTGYSSPPGHGSSLSPVAYDSPGNYEPPLQYDRMGMAPPDMSMRLGSAIGMGMTKQGMVGGYAGGML</sequence>
<gene>
    <name evidence="2" type="ORF">PISMIDRAFT_684653</name>
</gene>
<keyword evidence="3" id="KW-1185">Reference proteome</keyword>
<name>A0A0C9Z6D9_9AGAM</name>
<feature type="compositionally biased region" description="Low complexity" evidence="1">
    <location>
        <begin position="21"/>
        <end position="40"/>
    </location>
</feature>
<dbReference type="OrthoDB" id="8964853at2759"/>
<reference evidence="2 3" key="1">
    <citation type="submission" date="2014-04" db="EMBL/GenBank/DDBJ databases">
        <authorList>
            <consortium name="DOE Joint Genome Institute"/>
            <person name="Kuo A."/>
            <person name="Kohler A."/>
            <person name="Costa M.D."/>
            <person name="Nagy L.G."/>
            <person name="Floudas D."/>
            <person name="Copeland A."/>
            <person name="Barry K.W."/>
            <person name="Cichocki N."/>
            <person name="Veneault-Fourrey C."/>
            <person name="LaButti K."/>
            <person name="Lindquist E.A."/>
            <person name="Lipzen A."/>
            <person name="Lundell T."/>
            <person name="Morin E."/>
            <person name="Murat C."/>
            <person name="Sun H."/>
            <person name="Tunlid A."/>
            <person name="Henrissat B."/>
            <person name="Grigoriev I.V."/>
            <person name="Hibbett D.S."/>
            <person name="Martin F."/>
            <person name="Nordberg H.P."/>
            <person name="Cantor M.N."/>
            <person name="Hua S.X."/>
        </authorList>
    </citation>
    <scope>NUCLEOTIDE SEQUENCE [LARGE SCALE GENOMIC DNA]</scope>
    <source>
        <strain evidence="2 3">441</strain>
    </source>
</reference>
<organism evidence="2 3">
    <name type="scientific">Pisolithus microcarpus 441</name>
    <dbReference type="NCBI Taxonomy" id="765257"/>
    <lineage>
        <taxon>Eukaryota</taxon>
        <taxon>Fungi</taxon>
        <taxon>Dikarya</taxon>
        <taxon>Basidiomycota</taxon>
        <taxon>Agaricomycotina</taxon>
        <taxon>Agaricomycetes</taxon>
        <taxon>Agaricomycetidae</taxon>
        <taxon>Boletales</taxon>
        <taxon>Sclerodermatineae</taxon>
        <taxon>Pisolithaceae</taxon>
        <taxon>Pisolithus</taxon>
    </lineage>
</organism>
<evidence type="ECO:0000256" key="1">
    <source>
        <dbReference type="SAM" id="MobiDB-lite"/>
    </source>
</evidence>
<dbReference type="EMBL" id="KN833815">
    <property type="protein sequence ID" value="KIK17972.1"/>
    <property type="molecule type" value="Genomic_DNA"/>
</dbReference>
<dbReference type="HOGENOM" id="CLU_2427864_0_0_1"/>
<dbReference type="Proteomes" id="UP000054018">
    <property type="component" value="Unassembled WGS sequence"/>
</dbReference>
<accession>A0A0C9Z6D9</accession>
<evidence type="ECO:0000313" key="2">
    <source>
        <dbReference type="EMBL" id="KIK17972.1"/>
    </source>
</evidence>
<protein>
    <submittedName>
        <fullName evidence="2">Uncharacterized protein</fullName>
    </submittedName>
</protein>
<feature type="compositionally biased region" description="Basic and acidic residues" evidence="1">
    <location>
        <begin position="1"/>
        <end position="18"/>
    </location>
</feature>
<reference evidence="3" key="2">
    <citation type="submission" date="2015-01" db="EMBL/GenBank/DDBJ databases">
        <title>Evolutionary Origins and Diversification of the Mycorrhizal Mutualists.</title>
        <authorList>
            <consortium name="DOE Joint Genome Institute"/>
            <consortium name="Mycorrhizal Genomics Consortium"/>
            <person name="Kohler A."/>
            <person name="Kuo A."/>
            <person name="Nagy L.G."/>
            <person name="Floudas D."/>
            <person name="Copeland A."/>
            <person name="Barry K.W."/>
            <person name="Cichocki N."/>
            <person name="Veneault-Fourrey C."/>
            <person name="LaButti K."/>
            <person name="Lindquist E.A."/>
            <person name="Lipzen A."/>
            <person name="Lundell T."/>
            <person name="Morin E."/>
            <person name="Murat C."/>
            <person name="Riley R."/>
            <person name="Ohm R."/>
            <person name="Sun H."/>
            <person name="Tunlid A."/>
            <person name="Henrissat B."/>
            <person name="Grigoriev I.V."/>
            <person name="Hibbett D.S."/>
            <person name="Martin F."/>
        </authorList>
    </citation>
    <scope>NUCLEOTIDE SEQUENCE [LARGE SCALE GENOMIC DNA]</scope>
    <source>
        <strain evidence="3">441</strain>
    </source>
</reference>
<proteinExistence type="predicted"/>
<evidence type="ECO:0000313" key="3">
    <source>
        <dbReference type="Proteomes" id="UP000054018"/>
    </source>
</evidence>